<protein>
    <submittedName>
        <fullName evidence="3">Cocaine esterase</fullName>
        <ecNumber evidence="3">3.1.1.84</ecNumber>
    </submittedName>
</protein>
<dbReference type="OrthoDB" id="9806163at2"/>
<reference evidence="3 4" key="1">
    <citation type="submission" date="2018-06" db="EMBL/GenBank/DDBJ databases">
        <authorList>
            <consortium name="Pathogen Informatics"/>
            <person name="Doyle S."/>
        </authorList>
    </citation>
    <scope>NUCLEOTIDE SEQUENCE [LARGE SCALE GENOMIC DNA]</scope>
    <source>
        <strain evidence="3 4">NCTC10699</strain>
    </source>
</reference>
<dbReference type="Proteomes" id="UP000254280">
    <property type="component" value="Unassembled WGS sequence"/>
</dbReference>
<name>A0A379B5T4_9PAST</name>
<dbReference type="Pfam" id="PF08530">
    <property type="entry name" value="PepX_C"/>
    <property type="match status" value="1"/>
</dbReference>
<dbReference type="EMBL" id="UGSS01000002">
    <property type="protein sequence ID" value="SUB33420.1"/>
    <property type="molecule type" value="Genomic_DNA"/>
</dbReference>
<dbReference type="InterPro" id="IPR000383">
    <property type="entry name" value="Xaa-Pro-like_dom"/>
</dbReference>
<feature type="domain" description="Xaa-Pro dipeptidyl-peptidase C-terminal" evidence="2">
    <location>
        <begin position="328"/>
        <end position="603"/>
    </location>
</feature>
<evidence type="ECO:0000256" key="1">
    <source>
        <dbReference type="ARBA" id="ARBA00022801"/>
    </source>
</evidence>
<evidence type="ECO:0000313" key="4">
    <source>
        <dbReference type="Proteomes" id="UP000254280"/>
    </source>
</evidence>
<dbReference type="Gene3D" id="1.10.3020.10">
    <property type="entry name" value="alpha-amino acid ester hydrolase ( Helical cap domain)"/>
    <property type="match status" value="1"/>
</dbReference>
<dbReference type="InterPro" id="IPR008979">
    <property type="entry name" value="Galactose-bd-like_sf"/>
</dbReference>
<keyword evidence="4" id="KW-1185">Reference proteome</keyword>
<dbReference type="Pfam" id="PF02129">
    <property type="entry name" value="Peptidase_S15"/>
    <property type="match status" value="1"/>
</dbReference>
<dbReference type="AlphaFoldDB" id="A0A379B5T4"/>
<dbReference type="SMART" id="SM00939">
    <property type="entry name" value="PepX_C"/>
    <property type="match status" value="1"/>
</dbReference>
<dbReference type="Gene3D" id="2.60.120.260">
    <property type="entry name" value="Galactose-binding domain-like"/>
    <property type="match status" value="1"/>
</dbReference>
<proteinExistence type="predicted"/>
<dbReference type="InterPro" id="IPR029058">
    <property type="entry name" value="AB_hydrolase_fold"/>
</dbReference>
<evidence type="ECO:0000313" key="3">
    <source>
        <dbReference type="EMBL" id="SUB33420.1"/>
    </source>
</evidence>
<sequence>MNTFKLLENVMIKMRDGVHLATDIYLPTHLRQTSFPVVIERTPYNKSAHSRSEIDLSGHKISRQEMAEVFTQHGFALIFQDCRGRYLSEGEFIKYVNEGQDGFDTYQWIMQQPWCNGRIGSMGLSYAAHTQLAAACLNPNGLKTMVLDSGGFANAYQCGIRQGGAFELKQATWAFKQAALSPIAKNNAIIAAALKQEDIHQWFNQMPWKAGHSPVRHLPEYENYLLEQWQAGTFTEYWQQLGIYGEGWYKTLPDIPVLFMSSWYDAYVPSTLANFKAFCAAGRTAPQKLIMGSWLHGDRNVTHSGNVEFGEIATFDGHIDKTWLECRLKWFEQHLKSSERPISHHQVSFFMMGGGSGRKNKQGKMQHGGEWIHSTEYPLPGTTIQKWYLQKDMHLRQHFSEPAVHKFQSDPNNPVPTIGGAITSGKPVFVGGAFDQRELPDFFGSKQNNMPLAARHDILVYQTELLEEDICLAGEIKIKLFIASDVPDTDFTAKLIDVYPPNEDYPQGYAMNITDGIIRTRYRKSWSKPEFLQQGEIVEVIIRPFESCNVFKKGHRLRLDIAGSNFPHFDCNPNSGEDEGYASVKNIATNQIYVGDKYPSVLEIQVIHPQNIRS</sequence>
<dbReference type="InterPro" id="IPR013736">
    <property type="entry name" value="Xaa-Pro_dipept_C"/>
</dbReference>
<dbReference type="NCBIfam" id="TIGR00976">
    <property type="entry name" value="CocE_NonD"/>
    <property type="match status" value="1"/>
</dbReference>
<organism evidence="3 4">
    <name type="scientific">[Pasteurella] mairii</name>
    <dbReference type="NCBI Taxonomy" id="757"/>
    <lineage>
        <taxon>Bacteria</taxon>
        <taxon>Pseudomonadati</taxon>
        <taxon>Pseudomonadota</taxon>
        <taxon>Gammaproteobacteria</taxon>
        <taxon>Pasteurellales</taxon>
        <taxon>Pasteurellaceae</taxon>
    </lineage>
</organism>
<dbReference type="SUPFAM" id="SSF49785">
    <property type="entry name" value="Galactose-binding domain-like"/>
    <property type="match status" value="1"/>
</dbReference>
<dbReference type="SUPFAM" id="SSF53474">
    <property type="entry name" value="alpha/beta-Hydrolases"/>
    <property type="match status" value="1"/>
</dbReference>
<dbReference type="Gene3D" id="3.40.50.1820">
    <property type="entry name" value="alpha/beta hydrolase"/>
    <property type="match status" value="1"/>
</dbReference>
<dbReference type="InterPro" id="IPR005674">
    <property type="entry name" value="CocE/Ser_esterase"/>
</dbReference>
<gene>
    <name evidence="3" type="primary">cocE</name>
    <name evidence="3" type="ORF">NCTC10699_01038</name>
</gene>
<accession>A0A379B5T4</accession>
<dbReference type="EC" id="3.1.1.84" evidence="3"/>
<keyword evidence="1 3" id="KW-0378">Hydrolase</keyword>
<dbReference type="GO" id="GO:0008239">
    <property type="term" value="F:dipeptidyl-peptidase activity"/>
    <property type="evidence" value="ECO:0007669"/>
    <property type="project" value="InterPro"/>
</dbReference>
<evidence type="ECO:0000259" key="2">
    <source>
        <dbReference type="SMART" id="SM00939"/>
    </source>
</evidence>